<gene>
    <name evidence="6" type="ORF">METZ01_LOCUS56781</name>
</gene>
<evidence type="ECO:0000256" key="3">
    <source>
        <dbReference type="ARBA" id="ARBA00023027"/>
    </source>
</evidence>
<dbReference type="PANTHER" id="PTHR42789">
    <property type="entry name" value="D-ISOMER SPECIFIC 2-HYDROXYACID DEHYDROGENASE FAMILY PROTEIN (AFU_ORTHOLOGUE AFUA_6G10090)"/>
    <property type="match status" value="1"/>
</dbReference>
<name>A0A381SNH6_9ZZZZ</name>
<evidence type="ECO:0000256" key="2">
    <source>
        <dbReference type="ARBA" id="ARBA00023002"/>
    </source>
</evidence>
<dbReference type="FunFam" id="3.40.50.720:FF:000203">
    <property type="entry name" value="D-3-phosphoglycerate dehydrogenase (SerA)"/>
    <property type="match status" value="1"/>
</dbReference>
<dbReference type="Gene3D" id="3.40.50.720">
    <property type="entry name" value="NAD(P)-binding Rossmann-like Domain"/>
    <property type="match status" value="2"/>
</dbReference>
<protein>
    <recommendedName>
        <fullName evidence="7">D-isomer specific 2-hydroxyacid dehydrogenase NAD-binding domain-containing protein</fullName>
    </recommendedName>
</protein>
<dbReference type="GO" id="GO:0051287">
    <property type="term" value="F:NAD binding"/>
    <property type="evidence" value="ECO:0007669"/>
    <property type="project" value="InterPro"/>
</dbReference>
<dbReference type="Pfam" id="PF02826">
    <property type="entry name" value="2-Hacid_dh_C"/>
    <property type="match status" value="1"/>
</dbReference>
<dbReference type="InterPro" id="IPR029753">
    <property type="entry name" value="D-isomer_DH_CS"/>
</dbReference>
<dbReference type="InterPro" id="IPR006139">
    <property type="entry name" value="D-isomer_2_OHA_DH_cat_dom"/>
</dbReference>
<evidence type="ECO:0000259" key="5">
    <source>
        <dbReference type="Pfam" id="PF02826"/>
    </source>
</evidence>
<reference evidence="6" key="1">
    <citation type="submission" date="2018-05" db="EMBL/GenBank/DDBJ databases">
        <authorList>
            <person name="Lanie J.A."/>
            <person name="Ng W.-L."/>
            <person name="Kazmierczak K.M."/>
            <person name="Andrzejewski T.M."/>
            <person name="Davidsen T.M."/>
            <person name="Wayne K.J."/>
            <person name="Tettelin H."/>
            <person name="Glass J.I."/>
            <person name="Rusch D."/>
            <person name="Podicherti R."/>
            <person name="Tsui H.-C.T."/>
            <person name="Winkler M.E."/>
        </authorList>
    </citation>
    <scope>NUCLEOTIDE SEQUENCE</scope>
</reference>
<feature type="domain" description="D-isomer specific 2-hydroxyacid dehydrogenase catalytic" evidence="4">
    <location>
        <begin position="1"/>
        <end position="221"/>
    </location>
</feature>
<dbReference type="PANTHER" id="PTHR42789:SF1">
    <property type="entry name" value="D-ISOMER SPECIFIC 2-HYDROXYACID DEHYDROGENASE FAMILY PROTEIN (AFU_ORTHOLOGUE AFUA_6G10090)"/>
    <property type="match status" value="1"/>
</dbReference>
<organism evidence="6">
    <name type="scientific">marine metagenome</name>
    <dbReference type="NCBI Taxonomy" id="408172"/>
    <lineage>
        <taxon>unclassified sequences</taxon>
        <taxon>metagenomes</taxon>
        <taxon>ecological metagenomes</taxon>
    </lineage>
</organism>
<dbReference type="PROSITE" id="PS00671">
    <property type="entry name" value="D_2_HYDROXYACID_DH_3"/>
    <property type="match status" value="1"/>
</dbReference>
<dbReference type="InterPro" id="IPR036291">
    <property type="entry name" value="NAD(P)-bd_dom_sf"/>
</dbReference>
<sequence length="221" mass="23873">MNTPGGNTNATAEHTLSLLLSLYRSIPDASYGTHQGLWEKKKFKGLELKGKTLGIIGFGNVGARFAEMAFALGINVTVCSESFPSRQKDFPNFASIDLSELISNSDIISFHCKSPKDGKAIISMSQLKLMKKNSVIINTARGGLVDENDLKKALEEGIIRGAALDVFSNEPAKSNVLFDTPNLILTPHIAASTVEAQLVVAEQIAEQISDYFNKGEVKNSV</sequence>
<evidence type="ECO:0000313" key="6">
    <source>
        <dbReference type="EMBL" id="SVA03927.1"/>
    </source>
</evidence>
<keyword evidence="3" id="KW-0520">NAD</keyword>
<keyword evidence="2" id="KW-0560">Oxidoreductase</keyword>
<proteinExistence type="inferred from homology"/>
<evidence type="ECO:0000256" key="1">
    <source>
        <dbReference type="ARBA" id="ARBA00005854"/>
    </source>
</evidence>
<dbReference type="InterPro" id="IPR050857">
    <property type="entry name" value="D-2-hydroxyacid_DH"/>
</dbReference>
<dbReference type="EMBL" id="UINC01003167">
    <property type="protein sequence ID" value="SVA03927.1"/>
    <property type="molecule type" value="Genomic_DNA"/>
</dbReference>
<accession>A0A381SNH6</accession>
<evidence type="ECO:0008006" key="7">
    <source>
        <dbReference type="Google" id="ProtNLM"/>
    </source>
</evidence>
<dbReference type="AlphaFoldDB" id="A0A381SNH6"/>
<feature type="domain" description="D-isomer specific 2-hydroxyacid dehydrogenase NAD-binding" evidence="5">
    <location>
        <begin position="16"/>
        <end position="190"/>
    </location>
</feature>
<dbReference type="SUPFAM" id="SSF51735">
    <property type="entry name" value="NAD(P)-binding Rossmann-fold domains"/>
    <property type="match status" value="1"/>
</dbReference>
<evidence type="ECO:0000259" key="4">
    <source>
        <dbReference type="Pfam" id="PF00389"/>
    </source>
</evidence>
<comment type="similarity">
    <text evidence="1">Belongs to the D-isomer specific 2-hydroxyacid dehydrogenase family.</text>
</comment>
<dbReference type="InterPro" id="IPR006140">
    <property type="entry name" value="D-isomer_DH_NAD-bd"/>
</dbReference>
<dbReference type="GO" id="GO:0016616">
    <property type="term" value="F:oxidoreductase activity, acting on the CH-OH group of donors, NAD or NADP as acceptor"/>
    <property type="evidence" value="ECO:0007669"/>
    <property type="project" value="InterPro"/>
</dbReference>
<dbReference type="Pfam" id="PF00389">
    <property type="entry name" value="2-Hacid_dh"/>
    <property type="match status" value="1"/>
</dbReference>